<organism evidence="2 3">
    <name type="scientific">Candidatus Methylophosphatis roskildensis</name>
    <dbReference type="NCBI Taxonomy" id="2899263"/>
    <lineage>
        <taxon>Bacteria</taxon>
        <taxon>Pseudomonadati</taxon>
        <taxon>Pseudomonadota</taxon>
        <taxon>Betaproteobacteria</taxon>
        <taxon>Nitrosomonadales</taxon>
        <taxon>Sterolibacteriaceae</taxon>
        <taxon>Candidatus Methylophosphatis</taxon>
    </lineage>
</organism>
<feature type="region of interest" description="Disordered" evidence="1">
    <location>
        <begin position="1"/>
        <end position="29"/>
    </location>
</feature>
<comment type="caution">
    <text evidence="2">The sequence shown here is derived from an EMBL/GenBank/DDBJ whole genome shotgun (WGS) entry which is preliminary data.</text>
</comment>
<evidence type="ECO:0000313" key="2">
    <source>
        <dbReference type="EMBL" id="MBK6974262.1"/>
    </source>
</evidence>
<gene>
    <name evidence="2" type="ORF">IPH26_15390</name>
</gene>
<dbReference type="EMBL" id="JADJEV010000004">
    <property type="protein sequence ID" value="MBK6974262.1"/>
    <property type="molecule type" value="Genomic_DNA"/>
</dbReference>
<proteinExistence type="predicted"/>
<evidence type="ECO:0000256" key="1">
    <source>
        <dbReference type="SAM" id="MobiDB-lite"/>
    </source>
</evidence>
<dbReference type="Proteomes" id="UP000807785">
    <property type="component" value="Unassembled WGS sequence"/>
</dbReference>
<protein>
    <submittedName>
        <fullName evidence="2">Uncharacterized protein</fullName>
    </submittedName>
</protein>
<dbReference type="AlphaFoldDB" id="A0A9D7E5M0"/>
<reference evidence="2" key="1">
    <citation type="submission" date="2020-10" db="EMBL/GenBank/DDBJ databases">
        <title>Connecting structure to function with the recovery of over 1000 high-quality activated sludge metagenome-assembled genomes encoding full-length rRNA genes using long-read sequencing.</title>
        <authorList>
            <person name="Singleton C.M."/>
            <person name="Petriglieri F."/>
            <person name="Kristensen J.M."/>
            <person name="Kirkegaard R.H."/>
            <person name="Michaelsen T.Y."/>
            <person name="Andersen M.H."/>
            <person name="Karst S.M."/>
            <person name="Dueholm M.S."/>
            <person name="Nielsen P.H."/>
            <person name="Albertsen M."/>
        </authorList>
    </citation>
    <scope>NUCLEOTIDE SEQUENCE</scope>
    <source>
        <strain evidence="2">Bjer_18-Q3-R1-45_BAT3C.347</strain>
    </source>
</reference>
<evidence type="ECO:0000313" key="3">
    <source>
        <dbReference type="Proteomes" id="UP000807785"/>
    </source>
</evidence>
<sequence>MDHSRVAAATKSDNRLVANLPNTDPKPDRGFRHLIKQLIRIVFAKAAQRGTNPAMPLVESLDGGCDGCDAEAEDCRRI</sequence>
<accession>A0A9D7E5M0</accession>
<name>A0A9D7E5M0_9PROT</name>